<dbReference type="EMBL" id="JAEPBG010000002">
    <property type="protein sequence ID" value="MBK4734390.1"/>
    <property type="molecule type" value="Genomic_DNA"/>
</dbReference>
<dbReference type="SUPFAM" id="SSF81901">
    <property type="entry name" value="HCP-like"/>
    <property type="match status" value="3"/>
</dbReference>
<dbReference type="Proteomes" id="UP000622890">
    <property type="component" value="Unassembled WGS sequence"/>
</dbReference>
<dbReference type="InterPro" id="IPR006597">
    <property type="entry name" value="Sel1-like"/>
</dbReference>
<reference evidence="1" key="1">
    <citation type="submission" date="2021-01" db="EMBL/GenBank/DDBJ databases">
        <title>Genome sequence of strain Noviherbaspirillum sp. DKR-6.</title>
        <authorList>
            <person name="Chaudhary D.K."/>
        </authorList>
    </citation>
    <scope>NUCLEOTIDE SEQUENCE</scope>
    <source>
        <strain evidence="1">DKR-6</strain>
    </source>
</reference>
<evidence type="ECO:0000313" key="2">
    <source>
        <dbReference type="Proteomes" id="UP000622890"/>
    </source>
</evidence>
<dbReference type="SUPFAM" id="SSF52047">
    <property type="entry name" value="RNI-like"/>
    <property type="match status" value="1"/>
</dbReference>
<protein>
    <submittedName>
        <fullName evidence="1">SEL1-like repeat protein</fullName>
    </submittedName>
</protein>
<dbReference type="PANTHER" id="PTHR11102">
    <property type="entry name" value="SEL-1-LIKE PROTEIN"/>
    <property type="match status" value="1"/>
</dbReference>
<dbReference type="InterPro" id="IPR032675">
    <property type="entry name" value="LRR_dom_sf"/>
</dbReference>
<dbReference type="RefSeq" id="WP_200591141.1">
    <property type="nucleotide sequence ID" value="NZ_JAEPBG010000002.1"/>
</dbReference>
<dbReference type="SMART" id="SM00671">
    <property type="entry name" value="SEL1"/>
    <property type="match status" value="9"/>
</dbReference>
<dbReference type="InterPro" id="IPR050767">
    <property type="entry name" value="Sel1_AlgK"/>
</dbReference>
<sequence>MQEDPCQALDWYRQAANAGNIQAQQTLGCMSLEGLDREADPSKAIEWFRSAVDSEWARAQFGFGVTTSLLKRSTQRLQGRWEQLIKGQRAAGGPNDAFFLYMTACNYHNGFVTEQQIDKAIEFYRRAAQGGHVEACHALAQLYANGWCVKKDTRESLHWYCMAARCIEQQGQPLSDAQPTSVLDAIDEPDLQQDLAWCREAAQRGNADAQVCLALAYKNGTGVEKSMEQAYHFASQAVQQGHAFGQYLLGMFYRSGFGVEKDEKLGEEWMLKAAQQRCSQAEVELARIWMQTAWEGKRGSQGQQEITETAREAFDMVRRAALTCHAGAKKMVAACYEHGIGISEDKAAGRFWLAEAAKYGDAHAQYRVGALCEKGDGTEVNMRQALDWYRKAAANGNSQAQCALGRLYLNGNGVVRDIPAAFEFFKSAEQRGSRHAAEQLGRLYRSGDLGTPDHKQSMHWLLESRKEPAHTLDQTPVDAKKAPKVLNLSSLELQAAQIRYLPEEIGTEHSWSVLDLSNNAFDDEAAGDIARLIRRDQHLSEIRLSRTRLGAAGLEEIAQAMHNNISLLEVTLDHHVEEAQASQAKRINEERARNARIGELRSRWNKPELEGASATVPTDVVHPLGDALILQDQKFGSTAVTAEATRLRLAMLLLSLKERKVAQPWEQ</sequence>
<comment type="caution">
    <text evidence="1">The sequence shown here is derived from an EMBL/GenBank/DDBJ whole genome shotgun (WGS) entry which is preliminary data.</text>
</comment>
<keyword evidence="2" id="KW-1185">Reference proteome</keyword>
<accession>A0A934SRY8</accession>
<dbReference type="AlphaFoldDB" id="A0A934SRY8"/>
<name>A0A934SRY8_9BURK</name>
<gene>
    <name evidence="1" type="ORF">JJB74_07225</name>
</gene>
<evidence type="ECO:0000313" key="1">
    <source>
        <dbReference type="EMBL" id="MBK4734390.1"/>
    </source>
</evidence>
<dbReference type="InterPro" id="IPR011990">
    <property type="entry name" value="TPR-like_helical_dom_sf"/>
</dbReference>
<dbReference type="Gene3D" id="1.25.40.10">
    <property type="entry name" value="Tetratricopeptide repeat domain"/>
    <property type="match status" value="4"/>
</dbReference>
<dbReference type="Gene3D" id="3.80.10.10">
    <property type="entry name" value="Ribonuclease Inhibitor"/>
    <property type="match status" value="1"/>
</dbReference>
<dbReference type="PANTHER" id="PTHR11102:SF160">
    <property type="entry name" value="ERAD-ASSOCIATED E3 UBIQUITIN-PROTEIN LIGASE COMPONENT HRD3"/>
    <property type="match status" value="1"/>
</dbReference>
<organism evidence="1 2">
    <name type="scientific">Noviherbaspirillum pedocola</name>
    <dbReference type="NCBI Taxonomy" id="2801341"/>
    <lineage>
        <taxon>Bacteria</taxon>
        <taxon>Pseudomonadati</taxon>
        <taxon>Pseudomonadota</taxon>
        <taxon>Betaproteobacteria</taxon>
        <taxon>Burkholderiales</taxon>
        <taxon>Oxalobacteraceae</taxon>
        <taxon>Noviherbaspirillum</taxon>
    </lineage>
</organism>
<dbReference type="Pfam" id="PF08238">
    <property type="entry name" value="Sel1"/>
    <property type="match status" value="10"/>
</dbReference>
<proteinExistence type="predicted"/>